<accession>A0A1G6DE87</accession>
<name>A0A1G6DE87_9BACT</name>
<proteinExistence type="predicted"/>
<dbReference type="STRING" id="617002.SAMN05660653_02103"/>
<reference evidence="1 2" key="1">
    <citation type="submission" date="2016-10" db="EMBL/GenBank/DDBJ databases">
        <authorList>
            <person name="de Groot N.N."/>
        </authorList>
    </citation>
    <scope>NUCLEOTIDE SEQUENCE [LARGE SCALE GENOMIC DNA]</scope>
    <source>
        <strain evidence="1 2">ASO4-2</strain>
    </source>
</reference>
<protein>
    <submittedName>
        <fullName evidence="1">Uncharacterized protein</fullName>
    </submittedName>
</protein>
<dbReference type="RefSeq" id="WP_092121159.1">
    <property type="nucleotide sequence ID" value="NZ_FMXO01000011.1"/>
</dbReference>
<gene>
    <name evidence="1" type="ORF">SAMN05660653_02103</name>
</gene>
<evidence type="ECO:0000313" key="2">
    <source>
        <dbReference type="Proteomes" id="UP000198771"/>
    </source>
</evidence>
<dbReference type="AlphaFoldDB" id="A0A1G6DE87"/>
<keyword evidence="2" id="KW-1185">Reference proteome</keyword>
<sequence>MEKYNNATESDGSLFSFWIAPGDEEAKVLLQGFEGMFNQVLKQYDIFLAERVEDLNEQTISMDFRVFGSPEEMAAITSGDNFPDFQCTVKSDACHSNKCEVDLAYKSLLTGTEHQTIIIQEKNSLIYILEDLISSIIFPGLIGFDYADFSRMLSNSSNIIAHCTFADDYNQDRKLFESNKDDKHNIVVLFSFSNRNTNISIEKVSHWSTLNCDEHFFEIVFYSCILRNRGHEPDRRSIFIGRDIGGNDGHL</sequence>
<dbReference type="EMBL" id="FMXO01000011">
    <property type="protein sequence ID" value="SDB43442.1"/>
    <property type="molecule type" value="Genomic_DNA"/>
</dbReference>
<evidence type="ECO:0000313" key="1">
    <source>
        <dbReference type="EMBL" id="SDB43442.1"/>
    </source>
</evidence>
<dbReference type="Proteomes" id="UP000198771">
    <property type="component" value="Unassembled WGS sequence"/>
</dbReference>
<organism evidence="1 2">
    <name type="scientific">Desulfonatronum thiosulfatophilum</name>
    <dbReference type="NCBI Taxonomy" id="617002"/>
    <lineage>
        <taxon>Bacteria</taxon>
        <taxon>Pseudomonadati</taxon>
        <taxon>Thermodesulfobacteriota</taxon>
        <taxon>Desulfovibrionia</taxon>
        <taxon>Desulfovibrionales</taxon>
        <taxon>Desulfonatronaceae</taxon>
        <taxon>Desulfonatronum</taxon>
    </lineage>
</organism>